<protein>
    <recommendedName>
        <fullName evidence="9">Glycosyltransferase RgtA/B/C/D-like domain-containing protein</fullName>
    </recommendedName>
</protein>
<organism evidence="10 11">
    <name type="scientific">Rhodovastum atsumiense</name>
    <dbReference type="NCBI Taxonomy" id="504468"/>
    <lineage>
        <taxon>Bacteria</taxon>
        <taxon>Pseudomonadati</taxon>
        <taxon>Pseudomonadota</taxon>
        <taxon>Alphaproteobacteria</taxon>
        <taxon>Acetobacterales</taxon>
        <taxon>Acetobacteraceae</taxon>
        <taxon>Rhodovastum</taxon>
    </lineage>
</organism>
<feature type="transmembrane region" description="Helical" evidence="8">
    <location>
        <begin position="278"/>
        <end position="297"/>
    </location>
</feature>
<keyword evidence="6 8" id="KW-1133">Transmembrane helix</keyword>
<evidence type="ECO:0000256" key="1">
    <source>
        <dbReference type="ARBA" id="ARBA00004651"/>
    </source>
</evidence>
<dbReference type="InterPro" id="IPR050297">
    <property type="entry name" value="LipidA_mod_glycosyltrf_83"/>
</dbReference>
<keyword evidence="7 8" id="KW-0472">Membrane</keyword>
<dbReference type="OrthoDB" id="559425at2"/>
<comment type="subcellular location">
    <subcellularLocation>
        <location evidence="1">Cell membrane</location>
        <topology evidence="1">Multi-pass membrane protein</topology>
    </subcellularLocation>
</comment>
<feature type="transmembrane region" description="Helical" evidence="8">
    <location>
        <begin position="193"/>
        <end position="215"/>
    </location>
</feature>
<evidence type="ECO:0000256" key="6">
    <source>
        <dbReference type="ARBA" id="ARBA00022989"/>
    </source>
</evidence>
<sequence>MIIALAVALRVIHLDRLSLWNDELFSRYYAELFGLGFLWGEGLRREPNPPLYYTLLHVWIGVFGDSATALRAPSVLAGCAALPIVHALGREFGDARRGLLGMLLFALSPMAIYFSQEARVYAFLLLPAGGVLLAIAHLLRDPRKHGWLWGYGLAALVGIYSHPTFPILLIACNLAVPALLLAGHGLSAGRGILLGWFGANSLVAVAGLPVALALAGGDAAGALDWVAPLRLRDIAVALSGLVSGVVTDPRFPGTPLAVALLLALAAGLWVDRPGRREFGVLVLIPALFLGLVIAASLARPILLPRVLCWLTIPLCVLLARGLLAATPVRPLLGGVTAVTFAVGLGWQLGFADDAKEPWRDVLGGLRTELGRADLVVLGPSMDPVILRYYAPGLRGVRIWDNGSPRTIENTLVAQRLGVAPIDGDALLRRIRDGKSVWLIANYVDQPSLPGLLAQARPRLRIDRGCGRYTCVTVLAW</sequence>
<gene>
    <name evidence="10" type="ORF">F1189_14145</name>
</gene>
<evidence type="ECO:0000259" key="9">
    <source>
        <dbReference type="Pfam" id="PF13231"/>
    </source>
</evidence>
<feature type="transmembrane region" description="Helical" evidence="8">
    <location>
        <begin position="330"/>
        <end position="349"/>
    </location>
</feature>
<feature type="domain" description="Glycosyltransferase RgtA/B/C/D-like" evidence="9">
    <location>
        <begin position="48"/>
        <end position="179"/>
    </location>
</feature>
<evidence type="ECO:0000313" key="11">
    <source>
        <dbReference type="Proteomes" id="UP000325255"/>
    </source>
</evidence>
<dbReference type="EMBL" id="VWPK01000020">
    <property type="protein sequence ID" value="KAA5611469.1"/>
    <property type="molecule type" value="Genomic_DNA"/>
</dbReference>
<proteinExistence type="predicted"/>
<keyword evidence="4" id="KW-0808">Transferase</keyword>
<dbReference type="GO" id="GO:0009103">
    <property type="term" value="P:lipopolysaccharide biosynthetic process"/>
    <property type="evidence" value="ECO:0007669"/>
    <property type="project" value="UniProtKB-ARBA"/>
</dbReference>
<keyword evidence="11" id="KW-1185">Reference proteome</keyword>
<keyword evidence="5 8" id="KW-0812">Transmembrane</keyword>
<dbReference type="GO" id="GO:0005886">
    <property type="term" value="C:plasma membrane"/>
    <property type="evidence" value="ECO:0007669"/>
    <property type="project" value="UniProtKB-SubCell"/>
</dbReference>
<name>A0A5M6IU58_9PROT</name>
<evidence type="ECO:0000256" key="2">
    <source>
        <dbReference type="ARBA" id="ARBA00022475"/>
    </source>
</evidence>
<feature type="transmembrane region" description="Helical" evidence="8">
    <location>
        <begin position="251"/>
        <end position="271"/>
    </location>
</feature>
<feature type="transmembrane region" description="Helical" evidence="8">
    <location>
        <begin position="303"/>
        <end position="323"/>
    </location>
</feature>
<evidence type="ECO:0000256" key="4">
    <source>
        <dbReference type="ARBA" id="ARBA00022679"/>
    </source>
</evidence>
<dbReference type="Pfam" id="PF13231">
    <property type="entry name" value="PMT_2"/>
    <property type="match status" value="1"/>
</dbReference>
<feature type="transmembrane region" description="Helical" evidence="8">
    <location>
        <begin position="97"/>
        <end position="114"/>
    </location>
</feature>
<dbReference type="AlphaFoldDB" id="A0A5M6IU58"/>
<keyword evidence="3" id="KW-0328">Glycosyltransferase</keyword>
<dbReference type="Proteomes" id="UP000325255">
    <property type="component" value="Unassembled WGS sequence"/>
</dbReference>
<dbReference type="RefSeq" id="WP_150041474.1">
    <property type="nucleotide sequence ID" value="NZ_OW485601.1"/>
</dbReference>
<evidence type="ECO:0000256" key="5">
    <source>
        <dbReference type="ARBA" id="ARBA00022692"/>
    </source>
</evidence>
<comment type="caution">
    <text evidence="10">The sequence shown here is derived from an EMBL/GenBank/DDBJ whole genome shotgun (WGS) entry which is preliminary data.</text>
</comment>
<evidence type="ECO:0000256" key="7">
    <source>
        <dbReference type="ARBA" id="ARBA00023136"/>
    </source>
</evidence>
<dbReference type="InterPro" id="IPR038731">
    <property type="entry name" value="RgtA/B/C-like"/>
</dbReference>
<feature type="transmembrane region" description="Helical" evidence="8">
    <location>
        <begin position="167"/>
        <end position="186"/>
    </location>
</feature>
<evidence type="ECO:0000313" key="10">
    <source>
        <dbReference type="EMBL" id="KAA5611469.1"/>
    </source>
</evidence>
<evidence type="ECO:0000256" key="3">
    <source>
        <dbReference type="ARBA" id="ARBA00022676"/>
    </source>
</evidence>
<reference evidence="10 11" key="1">
    <citation type="submission" date="2019-09" db="EMBL/GenBank/DDBJ databases">
        <title>Genome sequence of Rhodovastum atsumiense, a diverse member of the Acetobacteraceae family of non-sulfur purple photosynthetic bacteria.</title>
        <authorList>
            <person name="Meyer T."/>
            <person name="Kyndt J."/>
        </authorList>
    </citation>
    <scope>NUCLEOTIDE SEQUENCE [LARGE SCALE GENOMIC DNA]</scope>
    <source>
        <strain evidence="10 11">DSM 21279</strain>
    </source>
</reference>
<dbReference type="GO" id="GO:0016763">
    <property type="term" value="F:pentosyltransferase activity"/>
    <property type="evidence" value="ECO:0007669"/>
    <property type="project" value="TreeGrafter"/>
</dbReference>
<dbReference type="PANTHER" id="PTHR33908:SF11">
    <property type="entry name" value="MEMBRANE PROTEIN"/>
    <property type="match status" value="1"/>
</dbReference>
<keyword evidence="2" id="KW-1003">Cell membrane</keyword>
<feature type="transmembrane region" description="Helical" evidence="8">
    <location>
        <begin position="120"/>
        <end position="139"/>
    </location>
</feature>
<dbReference type="PANTHER" id="PTHR33908">
    <property type="entry name" value="MANNOSYLTRANSFERASE YKCB-RELATED"/>
    <property type="match status" value="1"/>
</dbReference>
<evidence type="ECO:0000256" key="8">
    <source>
        <dbReference type="SAM" id="Phobius"/>
    </source>
</evidence>
<accession>A0A5M6IU58</accession>